<sequence length="487" mass="55221">MSYIRDCPEFRLSRSDSKDPFTTCQGVRSDGQKCRRTVISAKDVSKKEAAATQASAMTAGKTEIQAEKLFCWQHKHQASSFKSKVAAIPAALELRKRSSIDTIVERVGLLTVNDGGATKAKDSQPTESQNTFTLYQEIKRTQNPTKHRRKPTTPLQPLKNENELQIPATSASKKKPSARRRLVCFLTGGDDSDTPELNVRRRTQHVRSASHSETRVVRTPPRYQYQHAKRPTTTDNKTSRRHSDISLQSRQSESRQRSQRQSMPSHVPSSQRPTMLVNPTTSSSQTQSLLSWIPTTLSPETTSKLLQKLSEPLSPSEEWGYIYIYCVTPQKTVPSADVLPSLIPHRGEICPPTPEILRSAGISPNRTQMHNCKANTITLKIGRAVNVSRRLTQQCAQNLTLVRYYPYSPSLSSTNSPPPRKAPNVHRLERLIHIELNNRRFKLQDPCGHCGKRHQEYFEIEANTEHLRMVDECVRRWVRFSELDPGR</sequence>
<feature type="compositionally biased region" description="Polar residues" evidence="1">
    <location>
        <begin position="263"/>
        <end position="279"/>
    </location>
</feature>
<name>C5P7K6_COCP7</name>
<dbReference type="PANTHER" id="PTHR28094">
    <property type="entry name" value="MEIOTICALLY UP-REGULATED GENE 113 PROTEIN"/>
    <property type="match status" value="1"/>
</dbReference>
<gene>
    <name evidence="3" type="ORF">CPC735_027420</name>
</gene>
<dbReference type="SMART" id="SM00974">
    <property type="entry name" value="T5orf172"/>
    <property type="match status" value="1"/>
</dbReference>
<dbReference type="EMBL" id="ACFW01000025">
    <property type="protein sequence ID" value="EER27406.1"/>
    <property type="molecule type" value="Genomic_DNA"/>
</dbReference>
<accession>C5P7K6</accession>
<evidence type="ECO:0000313" key="4">
    <source>
        <dbReference type="Proteomes" id="UP000009084"/>
    </source>
</evidence>
<dbReference type="VEuPathDB" id="FungiDB:CPC735_027420"/>
<reference evidence="3 4" key="1">
    <citation type="journal article" date="2009" name="Genome Res.">
        <title>Comparative genomic analyses of the human fungal pathogens Coccidioides and their relatives.</title>
        <authorList>
            <person name="Sharpton T.J."/>
            <person name="Stajich J.E."/>
            <person name="Rounsley S.D."/>
            <person name="Gardner M.J."/>
            <person name="Wortman J.R."/>
            <person name="Jordar V.S."/>
            <person name="Maiti R."/>
            <person name="Kodira C.D."/>
            <person name="Neafsey D.E."/>
            <person name="Zeng Q."/>
            <person name="Hung C.-Y."/>
            <person name="McMahan C."/>
            <person name="Muszewska A."/>
            <person name="Grynberg M."/>
            <person name="Mandel M.A."/>
            <person name="Kellner E.M."/>
            <person name="Barker B.M."/>
            <person name="Galgiani J.N."/>
            <person name="Orbach M.J."/>
            <person name="Kirkland T.N."/>
            <person name="Cole G.T."/>
            <person name="Henn M.R."/>
            <person name="Birren B.W."/>
            <person name="Taylor J.W."/>
        </authorList>
    </citation>
    <scope>NUCLEOTIDE SEQUENCE [LARGE SCALE GENOMIC DNA]</scope>
    <source>
        <strain evidence="4">C735</strain>
    </source>
</reference>
<dbReference type="InterPro" id="IPR018306">
    <property type="entry name" value="Phage_T5_Orf172_DNA-bd"/>
</dbReference>
<feature type="region of interest" description="Disordered" evidence="1">
    <location>
        <begin position="138"/>
        <end position="288"/>
    </location>
</feature>
<proteinExistence type="predicted"/>
<dbReference type="PANTHER" id="PTHR28094:SF2">
    <property type="entry name" value="BACTERIOPHAGE T5 ORF172 DNA-BINDING DOMAIN-CONTAINING PROTEIN"/>
    <property type="match status" value="1"/>
</dbReference>
<dbReference type="HOGENOM" id="CLU_024511_1_0_1"/>
<feature type="domain" description="Bacteriophage T5 Orf172 DNA-binding" evidence="2">
    <location>
        <begin position="373"/>
        <end position="470"/>
    </location>
</feature>
<comment type="caution">
    <text evidence="3">The sequence shown here is derived from an EMBL/GenBank/DDBJ whole genome shotgun (WGS) entry which is preliminary data.</text>
</comment>
<evidence type="ECO:0000313" key="3">
    <source>
        <dbReference type="EMBL" id="EER27406.1"/>
    </source>
</evidence>
<evidence type="ECO:0000259" key="2">
    <source>
        <dbReference type="SMART" id="SM00974"/>
    </source>
</evidence>
<evidence type="ECO:0000256" key="1">
    <source>
        <dbReference type="SAM" id="MobiDB-lite"/>
    </source>
</evidence>
<dbReference type="OrthoDB" id="2417614at2759"/>
<dbReference type="InterPro" id="IPR053006">
    <property type="entry name" value="Meiosis_regulatory"/>
</dbReference>
<dbReference type="Proteomes" id="UP000009084">
    <property type="component" value="Unassembled WGS sequence"/>
</dbReference>
<feature type="compositionally biased region" description="Basic residues" evidence="1">
    <location>
        <begin position="172"/>
        <end position="182"/>
    </location>
</feature>
<protein>
    <recommendedName>
        <fullName evidence="2">Bacteriophage T5 Orf172 DNA-binding domain-containing protein</fullName>
    </recommendedName>
</protein>
<dbReference type="Pfam" id="PF10544">
    <property type="entry name" value="T5orf172"/>
    <property type="match status" value="1"/>
</dbReference>
<dbReference type="KEGG" id="cpw:9695046"/>
<organism evidence="3 4">
    <name type="scientific">Coccidioides posadasii (strain C735)</name>
    <name type="common">Valley fever fungus</name>
    <dbReference type="NCBI Taxonomy" id="222929"/>
    <lineage>
        <taxon>Eukaryota</taxon>
        <taxon>Fungi</taxon>
        <taxon>Dikarya</taxon>
        <taxon>Ascomycota</taxon>
        <taxon>Pezizomycotina</taxon>
        <taxon>Eurotiomycetes</taxon>
        <taxon>Eurotiomycetidae</taxon>
        <taxon>Onygenales</taxon>
        <taxon>Onygenaceae</taxon>
        <taxon>Coccidioides</taxon>
    </lineage>
</organism>
<dbReference type="AlphaFoldDB" id="C5P7K6"/>